<keyword evidence="5 7" id="KW-0067">ATP-binding</keyword>
<evidence type="ECO:0000256" key="2">
    <source>
        <dbReference type="ARBA" id="ARBA00022679"/>
    </source>
</evidence>
<dbReference type="GO" id="GO:0005524">
    <property type="term" value="F:ATP binding"/>
    <property type="evidence" value="ECO:0007669"/>
    <property type="project" value="UniProtKB-UniRule"/>
</dbReference>
<accession>A0A1I2AIR9</accession>
<dbReference type="NCBIfam" id="TIGR03168">
    <property type="entry name" value="1-PFK"/>
    <property type="match status" value="1"/>
</dbReference>
<dbReference type="OrthoDB" id="9801219at2"/>
<sequence length="311" mass="33486">MIYTITLNPSIDYIVHVNELNLGELNKMDNEMMFAGGKGINVSRLLHELGYETTALGFLGGFTGSFIAETLKNKGIRTDFTPIQGATRINIKLKARSETEINGRGPDIMPEEAERLLQQLEGVTSQDIVIVSGSTPPSLSNDFQIRLAERINRSGASFVIDTTGEALKSVLEYRPLLVKPNKNELAELFGVTLNNQDDVIYYGKHLLKCGARNAIVSMAGEGALLFTEEGIYYGQAPRGQVKNSVGAGDSMIAGFTGKLTATPDMTEAFRVSLAAGSATAFSDDLAKAADISRLLDKVAITRVSTSEKGGK</sequence>
<protein>
    <recommendedName>
        <fullName evidence="7">Tagatose-6-phosphate kinase</fullName>
        <ecNumber evidence="7">2.7.1.144</ecNumber>
    </recommendedName>
</protein>
<keyword evidence="4 8" id="KW-0418">Kinase</keyword>
<evidence type="ECO:0000256" key="4">
    <source>
        <dbReference type="ARBA" id="ARBA00022777"/>
    </source>
</evidence>
<dbReference type="Proteomes" id="UP000199474">
    <property type="component" value="Unassembled WGS sequence"/>
</dbReference>
<evidence type="ECO:0000256" key="7">
    <source>
        <dbReference type="PIRNR" id="PIRNR000535"/>
    </source>
</evidence>
<dbReference type="GO" id="GO:0044281">
    <property type="term" value="P:small molecule metabolic process"/>
    <property type="evidence" value="ECO:0007669"/>
    <property type="project" value="UniProtKB-ARBA"/>
</dbReference>
<comment type="similarity">
    <text evidence="1">Belongs to the carbohydrate kinase pfkB family.</text>
</comment>
<dbReference type="PROSITE" id="PS00583">
    <property type="entry name" value="PFKB_KINASES_1"/>
    <property type="match status" value="1"/>
</dbReference>
<dbReference type="InterPro" id="IPR011611">
    <property type="entry name" value="PfkB_dom"/>
</dbReference>
<keyword evidence="11" id="KW-1185">Reference proteome</keyword>
<dbReference type="GO" id="GO:0016052">
    <property type="term" value="P:carbohydrate catabolic process"/>
    <property type="evidence" value="ECO:0007669"/>
    <property type="project" value="UniProtKB-ARBA"/>
</dbReference>
<dbReference type="GO" id="GO:0008662">
    <property type="term" value="F:1-phosphofructokinase activity"/>
    <property type="evidence" value="ECO:0007669"/>
    <property type="project" value="UniProtKB-UniRule"/>
</dbReference>
<dbReference type="PIRSF" id="PIRSF000535">
    <property type="entry name" value="1PFK/6PFK/LacC"/>
    <property type="match status" value="1"/>
</dbReference>
<dbReference type="GO" id="GO:0005829">
    <property type="term" value="C:cytosol"/>
    <property type="evidence" value="ECO:0007669"/>
    <property type="project" value="TreeGrafter"/>
</dbReference>
<keyword evidence="7" id="KW-0423">Lactose metabolism</keyword>
<dbReference type="SUPFAM" id="SSF53613">
    <property type="entry name" value="Ribokinase-like"/>
    <property type="match status" value="1"/>
</dbReference>
<dbReference type="GO" id="GO:0009024">
    <property type="term" value="F:tagatose-6-phosphate kinase activity"/>
    <property type="evidence" value="ECO:0007669"/>
    <property type="project" value="UniProtKB-EC"/>
</dbReference>
<dbReference type="PROSITE" id="PS00584">
    <property type="entry name" value="PFKB_KINASES_2"/>
    <property type="match status" value="1"/>
</dbReference>
<dbReference type="GO" id="GO:2001059">
    <property type="term" value="P:D-tagatose 6-phosphate catabolic process"/>
    <property type="evidence" value="ECO:0007669"/>
    <property type="project" value="UniProtKB-UniPathway"/>
</dbReference>
<evidence type="ECO:0000256" key="8">
    <source>
        <dbReference type="RuleBase" id="RU369061"/>
    </source>
</evidence>
<evidence type="ECO:0000313" key="11">
    <source>
        <dbReference type="Proteomes" id="UP000199474"/>
    </source>
</evidence>
<proteinExistence type="inferred from homology"/>
<dbReference type="STRING" id="640948.SAMN05216238_11619"/>
<comment type="catalytic activity">
    <reaction evidence="7">
        <text>D-tagatofuranose 6-phosphate + ATP = D-tagatofuranose 1,6-bisphosphate + ADP + H(+)</text>
        <dbReference type="Rhea" id="RHEA:12420"/>
        <dbReference type="ChEBI" id="CHEBI:15378"/>
        <dbReference type="ChEBI" id="CHEBI:30616"/>
        <dbReference type="ChEBI" id="CHEBI:58694"/>
        <dbReference type="ChEBI" id="CHEBI:58695"/>
        <dbReference type="ChEBI" id="CHEBI:456216"/>
        <dbReference type="EC" id="2.7.1.144"/>
    </reaction>
</comment>
<evidence type="ECO:0000313" key="10">
    <source>
        <dbReference type="EMBL" id="SFE43792.1"/>
    </source>
</evidence>
<gene>
    <name evidence="10" type="ORF">SAMN05216238_11619</name>
</gene>
<dbReference type="EMBL" id="FOMR01000016">
    <property type="protein sequence ID" value="SFE43792.1"/>
    <property type="molecule type" value="Genomic_DNA"/>
</dbReference>
<dbReference type="NCBIfam" id="TIGR03828">
    <property type="entry name" value="pfkB"/>
    <property type="match status" value="1"/>
</dbReference>
<evidence type="ECO:0000256" key="1">
    <source>
        <dbReference type="ARBA" id="ARBA00005380"/>
    </source>
</evidence>
<dbReference type="UniPathway" id="UPA00704">
    <property type="reaction ID" value="UER00715"/>
</dbReference>
<dbReference type="Gene3D" id="3.40.1190.20">
    <property type="match status" value="1"/>
</dbReference>
<dbReference type="InterPro" id="IPR029056">
    <property type="entry name" value="Ribokinase-like"/>
</dbReference>
<evidence type="ECO:0000259" key="9">
    <source>
        <dbReference type="Pfam" id="PF00294"/>
    </source>
</evidence>
<dbReference type="InterPro" id="IPR017583">
    <property type="entry name" value="Tagatose/fructose_Pkinase"/>
</dbReference>
<feature type="domain" description="Carbohydrate kinase PfkB" evidence="9">
    <location>
        <begin position="8"/>
        <end position="281"/>
    </location>
</feature>
<comment type="catalytic activity">
    <reaction evidence="6 8">
        <text>beta-D-fructose 1-phosphate + ATP = beta-D-fructose 1,6-bisphosphate + ADP + H(+)</text>
        <dbReference type="Rhea" id="RHEA:14213"/>
        <dbReference type="ChEBI" id="CHEBI:15378"/>
        <dbReference type="ChEBI" id="CHEBI:30616"/>
        <dbReference type="ChEBI" id="CHEBI:32966"/>
        <dbReference type="ChEBI" id="CHEBI:138881"/>
        <dbReference type="ChEBI" id="CHEBI:456216"/>
        <dbReference type="EC" id="2.7.1.56"/>
    </reaction>
</comment>
<dbReference type="RefSeq" id="WP_090087409.1">
    <property type="nucleotide sequence ID" value="NZ_FOMR01000016.1"/>
</dbReference>
<dbReference type="AlphaFoldDB" id="A0A1I2AIR9"/>
<dbReference type="CDD" id="cd01164">
    <property type="entry name" value="FruK_PfkB_like"/>
    <property type="match status" value="1"/>
</dbReference>
<comment type="pathway">
    <text evidence="7">Carbohydrate metabolism; D-tagatose 6-phosphate degradation; D-glyceraldehyde 3-phosphate and glycerone phosphate from D-tagatose 6-phosphate: step 1/2.</text>
</comment>
<dbReference type="FunFam" id="3.40.1190.20:FF:000001">
    <property type="entry name" value="Phosphofructokinase"/>
    <property type="match status" value="1"/>
</dbReference>
<dbReference type="InterPro" id="IPR002173">
    <property type="entry name" value="Carboh/pur_kinase_PfkB_CS"/>
</dbReference>
<keyword evidence="3 7" id="KW-0547">Nucleotide-binding</keyword>
<dbReference type="PANTHER" id="PTHR46566:SF1">
    <property type="entry name" value="1-PHOSPHOFRUCTOKINASE"/>
    <property type="match status" value="1"/>
</dbReference>
<evidence type="ECO:0000256" key="6">
    <source>
        <dbReference type="ARBA" id="ARBA00047745"/>
    </source>
</evidence>
<keyword evidence="2 7" id="KW-0808">Transferase</keyword>
<dbReference type="InterPro" id="IPR022463">
    <property type="entry name" value="1-PFruKinase"/>
</dbReference>
<dbReference type="Pfam" id="PF00294">
    <property type="entry name" value="PfkB"/>
    <property type="match status" value="1"/>
</dbReference>
<evidence type="ECO:0000256" key="5">
    <source>
        <dbReference type="ARBA" id="ARBA00022840"/>
    </source>
</evidence>
<dbReference type="GO" id="GO:0005988">
    <property type="term" value="P:lactose metabolic process"/>
    <property type="evidence" value="ECO:0007669"/>
    <property type="project" value="UniProtKB-KW"/>
</dbReference>
<dbReference type="EC" id="2.7.1.144" evidence="7"/>
<dbReference type="PANTHER" id="PTHR46566">
    <property type="entry name" value="1-PHOSPHOFRUCTOKINASE-RELATED"/>
    <property type="match status" value="1"/>
</dbReference>
<comment type="function">
    <text evidence="8">Catalyzes the ATP-dependent phosphorylation of fructose-l-phosphate to fructose-l,6-bisphosphate.</text>
</comment>
<organism evidence="10 11">
    <name type="scientific">Lentibacillus persicus</name>
    <dbReference type="NCBI Taxonomy" id="640948"/>
    <lineage>
        <taxon>Bacteria</taxon>
        <taxon>Bacillati</taxon>
        <taxon>Bacillota</taxon>
        <taxon>Bacilli</taxon>
        <taxon>Bacillales</taxon>
        <taxon>Bacillaceae</taxon>
        <taxon>Lentibacillus</taxon>
    </lineage>
</organism>
<reference evidence="11" key="1">
    <citation type="submission" date="2016-10" db="EMBL/GenBank/DDBJ databases">
        <authorList>
            <person name="Varghese N."/>
            <person name="Submissions S."/>
        </authorList>
    </citation>
    <scope>NUCLEOTIDE SEQUENCE [LARGE SCALE GENOMIC DNA]</scope>
    <source>
        <strain evidence="11">DSM 22530</strain>
    </source>
</reference>
<evidence type="ECO:0000256" key="3">
    <source>
        <dbReference type="ARBA" id="ARBA00022741"/>
    </source>
</evidence>
<comment type="similarity">
    <text evidence="7">Belongs to the carbohydrate kinase PfkB family. LacC subfamily.</text>
</comment>
<name>A0A1I2AIR9_9BACI</name>